<evidence type="ECO:0000313" key="2">
    <source>
        <dbReference type="EMBL" id="MPQ45110.1"/>
    </source>
</evidence>
<evidence type="ECO:0000256" key="1">
    <source>
        <dbReference type="SAM" id="Phobius"/>
    </source>
</evidence>
<organism evidence="2 3">
    <name type="scientific">Clostridium tarantellae</name>
    <dbReference type="NCBI Taxonomy" id="39493"/>
    <lineage>
        <taxon>Bacteria</taxon>
        <taxon>Bacillati</taxon>
        <taxon>Bacillota</taxon>
        <taxon>Clostridia</taxon>
        <taxon>Eubacteriales</taxon>
        <taxon>Clostridiaceae</taxon>
        <taxon>Clostridium</taxon>
    </lineage>
</organism>
<protein>
    <submittedName>
        <fullName evidence="2">Uncharacterized protein</fullName>
    </submittedName>
</protein>
<name>A0A6I1MQV6_9CLOT</name>
<evidence type="ECO:0000313" key="3">
    <source>
        <dbReference type="Proteomes" id="UP000430345"/>
    </source>
</evidence>
<dbReference type="AlphaFoldDB" id="A0A6I1MQV6"/>
<reference evidence="2 3" key="1">
    <citation type="submission" date="2019-10" db="EMBL/GenBank/DDBJ databases">
        <title>The Genome Sequence of Clostridium tarantellae Isolated from Fish Brain.</title>
        <authorList>
            <person name="Bano L."/>
            <person name="Kiel M."/>
            <person name="Sales G."/>
            <person name="Doxey A.C."/>
            <person name="Mansfield M.J."/>
            <person name="Schiavone M."/>
            <person name="Rossetto O."/>
            <person name="Pirazzini M."/>
            <person name="Dobrindt U."/>
            <person name="Montecucco C."/>
        </authorList>
    </citation>
    <scope>NUCLEOTIDE SEQUENCE [LARGE SCALE GENOMIC DNA]</scope>
    <source>
        <strain evidence="2 3">DSM 3997</strain>
    </source>
</reference>
<dbReference type="SUPFAM" id="SSF82171">
    <property type="entry name" value="DPP6 N-terminal domain-like"/>
    <property type="match status" value="1"/>
</dbReference>
<keyword evidence="1" id="KW-1133">Transmembrane helix</keyword>
<dbReference type="EMBL" id="WHJC01000443">
    <property type="protein sequence ID" value="MPQ45110.1"/>
    <property type="molecule type" value="Genomic_DNA"/>
</dbReference>
<keyword evidence="3" id="KW-1185">Reference proteome</keyword>
<gene>
    <name evidence="2" type="ORF">GBZ86_15405</name>
</gene>
<comment type="caution">
    <text evidence="2">The sequence shown here is derived from an EMBL/GenBank/DDBJ whole genome shotgun (WGS) entry which is preliminary data.</text>
</comment>
<dbReference type="OrthoDB" id="1630871at2"/>
<dbReference type="RefSeq" id="WP_152892127.1">
    <property type="nucleotide sequence ID" value="NZ_WHJC01000443.1"/>
</dbReference>
<keyword evidence="1" id="KW-0472">Membrane</keyword>
<dbReference type="Proteomes" id="UP000430345">
    <property type="component" value="Unassembled WGS sequence"/>
</dbReference>
<keyword evidence="1" id="KW-0812">Transmembrane</keyword>
<feature type="non-terminal residue" evidence="2">
    <location>
        <position position="275"/>
    </location>
</feature>
<feature type="transmembrane region" description="Helical" evidence="1">
    <location>
        <begin position="12"/>
        <end position="33"/>
    </location>
</feature>
<accession>A0A6I1MQV6</accession>
<proteinExistence type="predicted"/>
<sequence length="275" mass="31963">MTRKRLFKILFRWTLFSFVLQCSVFFLLNTYFFKSDGTITSKKIVSAKEDNSKVADISIPSKAKNIKMSFDGKYISYLLDGELKTINVRNGELIDIPINSHSKLLNYTWLKDRNRLFLSQLDNGFINLYYYDLSKNHKEKISAEGKGTTNGEITKGNKYTKVKSIETSTLTNVTYLNIEKENYKKIYRLDINLEVRPFQLPTDEVGEIKVIPHEDRLIFENKNNYDIYATSPNKRITKGKDTKYTLLSVDNNDVIYIGVLNDHNKILEIKYGTLE</sequence>